<keyword evidence="2" id="KW-1185">Reference proteome</keyword>
<evidence type="ECO:0000313" key="2">
    <source>
        <dbReference type="Proteomes" id="UP000649955"/>
    </source>
</evidence>
<dbReference type="SUPFAM" id="SSF47336">
    <property type="entry name" value="ACP-like"/>
    <property type="match status" value="1"/>
</dbReference>
<organism evidence="1 2">
    <name type="scientific">Amycolatopsis bullii</name>
    <dbReference type="NCBI Taxonomy" id="941987"/>
    <lineage>
        <taxon>Bacteria</taxon>
        <taxon>Bacillati</taxon>
        <taxon>Actinomycetota</taxon>
        <taxon>Actinomycetes</taxon>
        <taxon>Pseudonocardiales</taxon>
        <taxon>Pseudonocardiaceae</taxon>
        <taxon>Amycolatopsis</taxon>
    </lineage>
</organism>
<dbReference type="Gene3D" id="1.10.1200.10">
    <property type="entry name" value="ACP-like"/>
    <property type="match status" value="1"/>
</dbReference>
<dbReference type="RefSeq" id="WP_229902617.1">
    <property type="nucleotide sequence ID" value="NZ_BNAW01000005.1"/>
</dbReference>
<evidence type="ECO:0000313" key="1">
    <source>
        <dbReference type="EMBL" id="GHG03344.1"/>
    </source>
</evidence>
<name>A0ABQ3K7M9_9PSEU</name>
<dbReference type="InterPro" id="IPR036736">
    <property type="entry name" value="ACP-like_sf"/>
</dbReference>
<gene>
    <name evidence="1" type="ORF">GCM10017567_18690</name>
</gene>
<reference evidence="2" key="1">
    <citation type="journal article" date="2019" name="Int. J. Syst. Evol. Microbiol.">
        <title>The Global Catalogue of Microorganisms (GCM) 10K type strain sequencing project: providing services to taxonomists for standard genome sequencing and annotation.</title>
        <authorList>
            <consortium name="The Broad Institute Genomics Platform"/>
            <consortium name="The Broad Institute Genome Sequencing Center for Infectious Disease"/>
            <person name="Wu L."/>
            <person name="Ma J."/>
        </authorList>
    </citation>
    <scope>NUCLEOTIDE SEQUENCE [LARGE SCALE GENOMIC DNA]</scope>
    <source>
        <strain evidence="2">CGMCC 4.7680</strain>
    </source>
</reference>
<sequence>MPAPRASRPENPAEPELRELLRAEVAAVLGHPDAAVIDDDRPFPELGLIP</sequence>
<proteinExistence type="predicted"/>
<evidence type="ECO:0008006" key="3">
    <source>
        <dbReference type="Google" id="ProtNLM"/>
    </source>
</evidence>
<dbReference type="EMBL" id="BNAW01000005">
    <property type="protein sequence ID" value="GHG03344.1"/>
    <property type="molecule type" value="Genomic_DNA"/>
</dbReference>
<accession>A0ABQ3K7M9</accession>
<comment type="caution">
    <text evidence="1">The sequence shown here is derived from an EMBL/GenBank/DDBJ whole genome shotgun (WGS) entry which is preliminary data.</text>
</comment>
<protein>
    <recommendedName>
        <fullName evidence="3">Acyl carrier protein</fullName>
    </recommendedName>
</protein>
<dbReference type="Proteomes" id="UP000649955">
    <property type="component" value="Unassembled WGS sequence"/>
</dbReference>